<proteinExistence type="predicted"/>
<protein>
    <submittedName>
        <fullName evidence="1">Uncharacterized protein</fullName>
    </submittedName>
</protein>
<comment type="caution">
    <text evidence="1">The sequence shown here is derived from an EMBL/GenBank/DDBJ whole genome shotgun (WGS) entry which is preliminary data.</text>
</comment>
<gene>
    <name evidence="1" type="ORF">MLD38_028989</name>
</gene>
<reference evidence="2" key="1">
    <citation type="journal article" date="2023" name="Front. Plant Sci.">
        <title>Chromosomal-level genome assembly of Melastoma candidum provides insights into trichome evolution.</title>
        <authorList>
            <person name="Zhong Y."/>
            <person name="Wu W."/>
            <person name="Sun C."/>
            <person name="Zou P."/>
            <person name="Liu Y."/>
            <person name="Dai S."/>
            <person name="Zhou R."/>
        </authorList>
    </citation>
    <scope>NUCLEOTIDE SEQUENCE [LARGE SCALE GENOMIC DNA]</scope>
</reference>
<dbReference type="EMBL" id="CM042887">
    <property type="protein sequence ID" value="KAI4330731.1"/>
    <property type="molecule type" value="Genomic_DNA"/>
</dbReference>
<evidence type="ECO:0000313" key="2">
    <source>
        <dbReference type="Proteomes" id="UP001057402"/>
    </source>
</evidence>
<organism evidence="1 2">
    <name type="scientific">Melastoma candidum</name>
    <dbReference type="NCBI Taxonomy" id="119954"/>
    <lineage>
        <taxon>Eukaryota</taxon>
        <taxon>Viridiplantae</taxon>
        <taxon>Streptophyta</taxon>
        <taxon>Embryophyta</taxon>
        <taxon>Tracheophyta</taxon>
        <taxon>Spermatophyta</taxon>
        <taxon>Magnoliopsida</taxon>
        <taxon>eudicotyledons</taxon>
        <taxon>Gunneridae</taxon>
        <taxon>Pentapetalae</taxon>
        <taxon>rosids</taxon>
        <taxon>malvids</taxon>
        <taxon>Myrtales</taxon>
        <taxon>Melastomataceae</taxon>
        <taxon>Melastomatoideae</taxon>
        <taxon>Melastomateae</taxon>
        <taxon>Melastoma</taxon>
    </lineage>
</organism>
<name>A0ACB9N491_9MYRT</name>
<dbReference type="Proteomes" id="UP001057402">
    <property type="component" value="Chromosome 8"/>
</dbReference>
<sequence>MHDCSKKLKQRRAAKRQAKDALKSPSCIAKKGWNQPSRIHYFMWFNDAGTIIMAIVTLVTYPVFSKYSQR</sequence>
<accession>A0ACB9N491</accession>
<evidence type="ECO:0000313" key="1">
    <source>
        <dbReference type="EMBL" id="KAI4330731.1"/>
    </source>
</evidence>
<keyword evidence="2" id="KW-1185">Reference proteome</keyword>